<evidence type="ECO:0000313" key="3">
    <source>
        <dbReference type="Proteomes" id="UP001065549"/>
    </source>
</evidence>
<dbReference type="Proteomes" id="UP001065549">
    <property type="component" value="Unassembled WGS sequence"/>
</dbReference>
<comment type="caution">
    <text evidence="2">The sequence shown here is derived from an EMBL/GenBank/DDBJ whole genome shotgun (WGS) entry which is preliminary data.</text>
</comment>
<keyword evidence="3" id="KW-1185">Reference proteome</keyword>
<dbReference type="CDD" id="cd05403">
    <property type="entry name" value="NT_KNTase_like"/>
    <property type="match status" value="1"/>
</dbReference>
<sequence>MIDRKIKEVVASFAEEAKLIYGDKLSEVILYGSCARGEHTPDSDIDLLLLLTVKPQEIGVERNKIFDISDKLDRQYDVVLAPVFQSVEVYQKFRPVSAFYQNIQREGVRIV</sequence>
<dbReference type="PANTHER" id="PTHR33933">
    <property type="entry name" value="NUCLEOTIDYLTRANSFERASE"/>
    <property type="match status" value="1"/>
</dbReference>
<evidence type="ECO:0000259" key="1">
    <source>
        <dbReference type="Pfam" id="PF01909"/>
    </source>
</evidence>
<dbReference type="AlphaFoldDB" id="A0A9J6QSQ1"/>
<evidence type="ECO:0000313" key="2">
    <source>
        <dbReference type="EMBL" id="MCU7378524.1"/>
    </source>
</evidence>
<accession>A0A9J6QSQ1</accession>
<dbReference type="Gene3D" id="3.30.460.10">
    <property type="entry name" value="Beta Polymerase, domain 2"/>
    <property type="match status" value="1"/>
</dbReference>
<dbReference type="SUPFAM" id="SSF81301">
    <property type="entry name" value="Nucleotidyltransferase"/>
    <property type="match status" value="1"/>
</dbReference>
<proteinExistence type="predicted"/>
<dbReference type="InterPro" id="IPR002934">
    <property type="entry name" value="Polymerase_NTP_transf_dom"/>
</dbReference>
<dbReference type="InterPro" id="IPR043519">
    <property type="entry name" value="NT_sf"/>
</dbReference>
<feature type="domain" description="Polymerase nucleotidyl transferase" evidence="1">
    <location>
        <begin position="22"/>
        <end position="88"/>
    </location>
</feature>
<dbReference type="EMBL" id="JAOSHN010000003">
    <property type="protein sequence ID" value="MCU7378524.1"/>
    <property type="molecule type" value="Genomic_DNA"/>
</dbReference>
<dbReference type="Pfam" id="PF01909">
    <property type="entry name" value="NTP_transf_2"/>
    <property type="match status" value="1"/>
</dbReference>
<dbReference type="PANTHER" id="PTHR33933:SF1">
    <property type="entry name" value="PROTEIN ADENYLYLTRANSFERASE MNTA-RELATED"/>
    <property type="match status" value="1"/>
</dbReference>
<dbReference type="InterPro" id="IPR052548">
    <property type="entry name" value="Type_VII_TA_antitoxin"/>
</dbReference>
<dbReference type="RefSeq" id="WP_253019934.1">
    <property type="nucleotide sequence ID" value="NZ_JAOSHN010000003.1"/>
</dbReference>
<name>A0A9J6QSQ1_9FIRM</name>
<gene>
    <name evidence="2" type="ORF">OBO34_09145</name>
</gene>
<reference evidence="2" key="1">
    <citation type="submission" date="2022-09" db="EMBL/GenBank/DDBJ databases">
        <title>Culturomic study of gut microbiota in children with autism spectrum disorder.</title>
        <authorList>
            <person name="Efimov B.A."/>
            <person name="Chaplin A.V."/>
            <person name="Sokolova S.R."/>
            <person name="Pikina A.P."/>
            <person name="Korzhanova M."/>
            <person name="Belova V."/>
            <person name="Korostin D."/>
        </authorList>
    </citation>
    <scope>NUCLEOTIDE SEQUENCE</scope>
    <source>
        <strain evidence="2">ASD5510</strain>
    </source>
</reference>
<organism evidence="2 3">
    <name type="scientific">Hominibacterium faecale</name>
    <dbReference type="NCBI Taxonomy" id="2839743"/>
    <lineage>
        <taxon>Bacteria</taxon>
        <taxon>Bacillati</taxon>
        <taxon>Bacillota</taxon>
        <taxon>Clostridia</taxon>
        <taxon>Peptostreptococcales</taxon>
        <taxon>Anaerovoracaceae</taxon>
        <taxon>Hominibacterium</taxon>
    </lineage>
</organism>
<dbReference type="GO" id="GO:0016779">
    <property type="term" value="F:nucleotidyltransferase activity"/>
    <property type="evidence" value="ECO:0007669"/>
    <property type="project" value="InterPro"/>
</dbReference>
<protein>
    <submittedName>
        <fullName evidence="2">Nucleotidyltransferase domain-containing protein</fullName>
    </submittedName>
</protein>